<evidence type="ECO:0000313" key="3">
    <source>
        <dbReference type="EMBL" id="KAF4461142.1"/>
    </source>
</evidence>
<gene>
    <name evidence="3" type="ORF">FALBO_12060</name>
</gene>
<dbReference type="Proteomes" id="UP000554235">
    <property type="component" value="Unassembled WGS sequence"/>
</dbReference>
<comment type="caution">
    <text evidence="3">The sequence shown here is derived from an EMBL/GenBank/DDBJ whole genome shotgun (WGS) entry which is preliminary data.</text>
</comment>
<reference evidence="3 4" key="1">
    <citation type="submission" date="2020-01" db="EMBL/GenBank/DDBJ databases">
        <title>Identification and distribution of gene clusters putatively required for synthesis of sphingolipid metabolism inhibitors in phylogenetically diverse species of the filamentous fungus Fusarium.</title>
        <authorList>
            <person name="Kim H.-S."/>
            <person name="Busman M."/>
            <person name="Brown D.W."/>
            <person name="Divon H."/>
            <person name="Uhlig S."/>
            <person name="Proctor R.H."/>
        </authorList>
    </citation>
    <scope>NUCLEOTIDE SEQUENCE [LARGE SCALE GENOMIC DNA]</scope>
    <source>
        <strain evidence="3 4">NRRL 20459</strain>
    </source>
</reference>
<dbReference type="Gene3D" id="3.10.129.110">
    <property type="entry name" value="Polyketide synthase dehydratase"/>
    <property type="match status" value="1"/>
</dbReference>
<dbReference type="Pfam" id="PF00550">
    <property type="entry name" value="PP-binding"/>
    <property type="match status" value="1"/>
</dbReference>
<dbReference type="AlphaFoldDB" id="A0A8H4L3V2"/>
<accession>A0A8H4L3V2</accession>
<dbReference type="InterPro" id="IPR036736">
    <property type="entry name" value="ACP-like_sf"/>
</dbReference>
<feature type="region of interest" description="Disordered" evidence="1">
    <location>
        <begin position="212"/>
        <end position="247"/>
    </location>
</feature>
<dbReference type="InterPro" id="IPR042104">
    <property type="entry name" value="PKS_dehydratase_sf"/>
</dbReference>
<name>A0A8H4L3V2_9HYPO</name>
<protein>
    <submittedName>
        <fullName evidence="3">Polyketide synthase</fullName>
    </submittedName>
</protein>
<proteinExistence type="predicted"/>
<dbReference type="InterPro" id="IPR009081">
    <property type="entry name" value="PP-bd_ACP"/>
</dbReference>
<evidence type="ECO:0000256" key="1">
    <source>
        <dbReference type="SAM" id="MobiDB-lite"/>
    </source>
</evidence>
<evidence type="ECO:0000259" key="2">
    <source>
        <dbReference type="Pfam" id="PF00550"/>
    </source>
</evidence>
<organism evidence="3 4">
    <name type="scientific">Fusarium albosuccineum</name>
    <dbReference type="NCBI Taxonomy" id="1237068"/>
    <lineage>
        <taxon>Eukaryota</taxon>
        <taxon>Fungi</taxon>
        <taxon>Dikarya</taxon>
        <taxon>Ascomycota</taxon>
        <taxon>Pezizomycotina</taxon>
        <taxon>Sordariomycetes</taxon>
        <taxon>Hypocreomycetidae</taxon>
        <taxon>Hypocreales</taxon>
        <taxon>Nectriaceae</taxon>
        <taxon>Fusarium</taxon>
        <taxon>Fusarium decemcellulare species complex</taxon>
    </lineage>
</organism>
<dbReference type="SUPFAM" id="SSF47336">
    <property type="entry name" value="ACP-like"/>
    <property type="match status" value="1"/>
</dbReference>
<dbReference type="EMBL" id="JAADYS010001777">
    <property type="protein sequence ID" value="KAF4461142.1"/>
    <property type="molecule type" value="Genomic_DNA"/>
</dbReference>
<evidence type="ECO:0000313" key="4">
    <source>
        <dbReference type="Proteomes" id="UP000554235"/>
    </source>
</evidence>
<sequence>MYYRNLIIATITLTGSSHAWTISALEGQVNCAPKDGTRIRVLEGRSTKCHNFGDDMEGIDCNEYRWTNGRPDGPRGCTSDNTGDFGFFIPSGMQWARSGSGKDAKCNFYIGKDCAGDISVNSGGPKICIPETLQDQNNRPMPNWMRLRSYVCAVVLLPRMAAVSPVADSNLEGLGLFKLPSSARTAGYLVPPVFTDTLLHAAGFIANLAVKSDESSEQQDKPQVSTGLVTPASSNQAMTTPGNSRGSPLYGVATTLKNVIMEIGGFSDQDMDYTKSLDEPGIDSLMQIEIMSKLSRIFPSQPGLNQQDFLECETL</sequence>
<dbReference type="OrthoDB" id="329835at2759"/>
<keyword evidence="4" id="KW-1185">Reference proteome</keyword>
<feature type="domain" description="Carrier" evidence="2">
    <location>
        <begin position="255"/>
        <end position="315"/>
    </location>
</feature>
<dbReference type="Gene3D" id="1.10.1200.10">
    <property type="entry name" value="ACP-like"/>
    <property type="match status" value="1"/>
</dbReference>
<feature type="compositionally biased region" description="Polar residues" evidence="1">
    <location>
        <begin position="221"/>
        <end position="246"/>
    </location>
</feature>